<proteinExistence type="predicted"/>
<dbReference type="RefSeq" id="WP_093365854.1">
    <property type="nucleotide sequence ID" value="NZ_FOZZ01000007.1"/>
</dbReference>
<feature type="transmembrane region" description="Helical" evidence="6">
    <location>
        <begin position="324"/>
        <end position="352"/>
    </location>
</feature>
<dbReference type="GO" id="GO:0005886">
    <property type="term" value="C:plasma membrane"/>
    <property type="evidence" value="ECO:0007669"/>
    <property type="project" value="UniProtKB-SubCell"/>
</dbReference>
<keyword evidence="2" id="KW-1003">Cell membrane</keyword>
<feature type="transmembrane region" description="Helical" evidence="6">
    <location>
        <begin position="717"/>
        <end position="737"/>
    </location>
</feature>
<dbReference type="STRING" id="683125.SAMN05660206_10743"/>
<evidence type="ECO:0000259" key="7">
    <source>
        <dbReference type="Pfam" id="PF02687"/>
    </source>
</evidence>
<keyword evidence="4 6" id="KW-1133">Transmembrane helix</keyword>
<reference evidence="9 10" key="1">
    <citation type="submission" date="2016-10" db="EMBL/GenBank/DDBJ databases">
        <authorList>
            <person name="de Groot N.N."/>
        </authorList>
    </citation>
    <scope>NUCLEOTIDE SEQUENCE [LARGE SCALE GENOMIC DNA]</scope>
    <source>
        <strain evidence="9 10">DSM 22789</strain>
    </source>
</reference>
<feature type="transmembrane region" description="Helical" evidence="6">
    <location>
        <begin position="372"/>
        <end position="395"/>
    </location>
</feature>
<dbReference type="GO" id="GO:0022857">
    <property type="term" value="F:transmembrane transporter activity"/>
    <property type="evidence" value="ECO:0007669"/>
    <property type="project" value="TreeGrafter"/>
</dbReference>
<comment type="subcellular location">
    <subcellularLocation>
        <location evidence="1">Cell membrane</location>
        <topology evidence="1">Multi-pass membrane protein</topology>
    </subcellularLocation>
</comment>
<dbReference type="OrthoDB" id="1451596at2"/>
<dbReference type="EMBL" id="FOZZ01000007">
    <property type="protein sequence ID" value="SFS92664.1"/>
    <property type="molecule type" value="Genomic_DNA"/>
</dbReference>
<dbReference type="PANTHER" id="PTHR30572:SF18">
    <property type="entry name" value="ABC-TYPE MACROLIDE FAMILY EXPORT SYSTEM PERMEASE COMPONENT 2"/>
    <property type="match status" value="1"/>
</dbReference>
<evidence type="ECO:0000256" key="1">
    <source>
        <dbReference type="ARBA" id="ARBA00004651"/>
    </source>
</evidence>
<feature type="domain" description="ABC3 transporter permease C-terminal" evidence="7">
    <location>
        <begin position="284"/>
        <end position="400"/>
    </location>
</feature>
<name>A0A1I6TU26_9SPHI</name>
<evidence type="ECO:0000256" key="3">
    <source>
        <dbReference type="ARBA" id="ARBA00022692"/>
    </source>
</evidence>
<dbReference type="InterPro" id="IPR050250">
    <property type="entry name" value="Macrolide_Exporter_MacB"/>
</dbReference>
<gene>
    <name evidence="9" type="ORF">SAMN05660206_10743</name>
</gene>
<dbReference type="InterPro" id="IPR025857">
    <property type="entry name" value="MacB_PCD"/>
</dbReference>
<feature type="transmembrane region" description="Helical" evidence="6">
    <location>
        <begin position="21"/>
        <end position="41"/>
    </location>
</feature>
<evidence type="ECO:0000256" key="5">
    <source>
        <dbReference type="ARBA" id="ARBA00023136"/>
    </source>
</evidence>
<evidence type="ECO:0000313" key="10">
    <source>
        <dbReference type="Proteomes" id="UP000198785"/>
    </source>
</evidence>
<sequence>MIKNFLKTAFRNLWKTKGYSFLNIFGLAVGIAAASLIFLWVENEVTRNDHFPHKKDIYSVKSKQQYDDVTYVFEATQGPLAAAIKAEIPGIKHAVRMANGSNLFSVEDKNLYQGGLYADPEILDVLSSTFLEGNAHTALSELNNIVLTEKSAKRVFGNIPALGKTIRVNNEEDYVVSGVVKNFPKNSSFQFDWLIPFKKYEAGQEWLQSFSNNGIQTLVQLEPNIDVSQVNEPLLEFVERKTDGQVTFSKNFLYPMERWNMYNSFDKNGNEQEGFIKYIRLFSIIAWVVLLIACINFMNLATARSEKRAKEVGMRKVVGASRRTLVLQFLGESLMYAFLSALFAIGLMHLSIGPFNSLLGKELTIDVFKPSHLVFLIGIILTCGLLAGSYPAFYLSSFNPLKTLKGAKQKAGAAGFIRRGLVILQYTASVVLIICTTIIYQQIQHAKNRDLGFEHSQVITTWVQGSMGQHINVIKEQLKATGNIEEVGISDMNVLNIHNNSSNFEWEGKDPNANILIGRLRTDPGLIPSLGMKMHDGRNFHPQYVGDSTSLIINETFAKMIKPDGMVAGQILRVSGEPYTIRGVVKDFVYNNVYADPDPVVFIPYASPSSGIMNIKTKAGADLPKTISQIEEIIKSNNPGYPFDYRFLDESFNNKFYSEMLIQKLAAVFAILSIIISCLGLFGLASYSAEQRSKEIGIRKVLGASVGRLIGMLNKEFVVLVGISCLIAFPLAWWFMHDWLSSYNYRIEIGWMVFALAALVAVSIAILTISSQALRAATANPTRTLRDE</sequence>
<accession>A0A1I6TU26</accession>
<keyword evidence="3 6" id="KW-0812">Transmembrane</keyword>
<keyword evidence="10" id="KW-1185">Reference proteome</keyword>
<organism evidence="9 10">
    <name type="scientific">Sphingobacterium wenxiniae</name>
    <dbReference type="NCBI Taxonomy" id="683125"/>
    <lineage>
        <taxon>Bacteria</taxon>
        <taxon>Pseudomonadati</taxon>
        <taxon>Bacteroidota</taxon>
        <taxon>Sphingobacteriia</taxon>
        <taxon>Sphingobacteriales</taxon>
        <taxon>Sphingobacteriaceae</taxon>
        <taxon>Sphingobacterium</taxon>
    </lineage>
</organism>
<feature type="transmembrane region" description="Helical" evidence="6">
    <location>
        <begin position="281"/>
        <end position="303"/>
    </location>
</feature>
<feature type="domain" description="MacB-like periplasmic core" evidence="8">
    <location>
        <begin position="433"/>
        <end position="632"/>
    </location>
</feature>
<dbReference type="Pfam" id="PF12704">
    <property type="entry name" value="MacB_PCD"/>
    <property type="match status" value="2"/>
</dbReference>
<evidence type="ECO:0000256" key="6">
    <source>
        <dbReference type="SAM" id="Phobius"/>
    </source>
</evidence>
<dbReference type="InterPro" id="IPR003838">
    <property type="entry name" value="ABC3_permease_C"/>
</dbReference>
<dbReference type="Proteomes" id="UP000198785">
    <property type="component" value="Unassembled WGS sequence"/>
</dbReference>
<evidence type="ECO:0000256" key="2">
    <source>
        <dbReference type="ARBA" id="ARBA00022475"/>
    </source>
</evidence>
<feature type="transmembrane region" description="Helical" evidence="6">
    <location>
        <begin position="665"/>
        <end position="689"/>
    </location>
</feature>
<dbReference type="PANTHER" id="PTHR30572">
    <property type="entry name" value="MEMBRANE COMPONENT OF TRANSPORTER-RELATED"/>
    <property type="match status" value="1"/>
</dbReference>
<feature type="transmembrane region" description="Helical" evidence="6">
    <location>
        <begin position="749"/>
        <end position="769"/>
    </location>
</feature>
<dbReference type="AlphaFoldDB" id="A0A1I6TU26"/>
<evidence type="ECO:0000259" key="8">
    <source>
        <dbReference type="Pfam" id="PF12704"/>
    </source>
</evidence>
<evidence type="ECO:0000256" key="4">
    <source>
        <dbReference type="ARBA" id="ARBA00022989"/>
    </source>
</evidence>
<protein>
    <submittedName>
        <fullName evidence="9">Duplicated orphan permease</fullName>
    </submittedName>
</protein>
<evidence type="ECO:0000313" key="9">
    <source>
        <dbReference type="EMBL" id="SFS92664.1"/>
    </source>
</evidence>
<dbReference type="Pfam" id="PF02687">
    <property type="entry name" value="FtsX"/>
    <property type="match status" value="2"/>
</dbReference>
<keyword evidence="5 6" id="KW-0472">Membrane</keyword>
<feature type="domain" description="MacB-like periplasmic core" evidence="8">
    <location>
        <begin position="20"/>
        <end position="232"/>
    </location>
</feature>
<feature type="transmembrane region" description="Helical" evidence="6">
    <location>
        <begin position="416"/>
        <end position="440"/>
    </location>
</feature>
<feature type="domain" description="ABC3 transporter permease C-terminal" evidence="7">
    <location>
        <begin position="668"/>
        <end position="781"/>
    </location>
</feature>